<accession>A0A565BCA1</accession>
<dbReference type="GO" id="GO:0006891">
    <property type="term" value="P:intra-Golgi vesicle-mediated transport"/>
    <property type="evidence" value="ECO:0007669"/>
    <property type="project" value="TreeGrafter"/>
</dbReference>
<sequence>MDLESELVDEYGLGQRDSLAEAVKAGTETVASNARSHTCLLSGLYIGDVKVLVKAQFGMDNTKEIVMKLAVRAEDRSVSVAIHAIVACG</sequence>
<protein>
    <recommendedName>
        <fullName evidence="1">Coatomer subunit gamma C-terminal domain-containing protein</fullName>
    </recommendedName>
</protein>
<dbReference type="Proteomes" id="UP000489600">
    <property type="component" value="Unassembled WGS sequence"/>
</dbReference>
<dbReference type="GO" id="GO:0006886">
    <property type="term" value="P:intracellular protein transport"/>
    <property type="evidence" value="ECO:0007669"/>
    <property type="project" value="InterPro"/>
</dbReference>
<proteinExistence type="predicted"/>
<dbReference type="GO" id="GO:0030126">
    <property type="term" value="C:COPI vesicle coat"/>
    <property type="evidence" value="ECO:0007669"/>
    <property type="project" value="TreeGrafter"/>
</dbReference>
<dbReference type="PANTHER" id="PTHR10261:SF8">
    <property type="entry name" value="COATOMER SUBUNIT GAMMA"/>
    <property type="match status" value="1"/>
</dbReference>
<dbReference type="GO" id="GO:0009306">
    <property type="term" value="P:protein secretion"/>
    <property type="evidence" value="ECO:0007669"/>
    <property type="project" value="TreeGrafter"/>
</dbReference>
<dbReference type="GO" id="GO:0005783">
    <property type="term" value="C:endoplasmic reticulum"/>
    <property type="evidence" value="ECO:0007669"/>
    <property type="project" value="TreeGrafter"/>
</dbReference>
<organism evidence="2 3">
    <name type="scientific">Arabis nemorensis</name>
    <dbReference type="NCBI Taxonomy" id="586526"/>
    <lineage>
        <taxon>Eukaryota</taxon>
        <taxon>Viridiplantae</taxon>
        <taxon>Streptophyta</taxon>
        <taxon>Embryophyta</taxon>
        <taxon>Tracheophyta</taxon>
        <taxon>Spermatophyta</taxon>
        <taxon>Magnoliopsida</taxon>
        <taxon>eudicotyledons</taxon>
        <taxon>Gunneridae</taxon>
        <taxon>Pentapetalae</taxon>
        <taxon>rosids</taxon>
        <taxon>malvids</taxon>
        <taxon>Brassicales</taxon>
        <taxon>Brassicaceae</taxon>
        <taxon>Arabideae</taxon>
        <taxon>Arabis</taxon>
    </lineage>
</organism>
<dbReference type="InterPro" id="IPR009028">
    <property type="entry name" value="Coatomer/calthrin_app_sub_C"/>
</dbReference>
<dbReference type="PANTHER" id="PTHR10261">
    <property type="entry name" value="COATOMER SUBUNIT GAMMA"/>
    <property type="match status" value="1"/>
</dbReference>
<reference evidence="2" key="1">
    <citation type="submission" date="2019-07" db="EMBL/GenBank/DDBJ databases">
        <authorList>
            <person name="Dittberner H."/>
        </authorList>
    </citation>
    <scope>NUCLEOTIDE SEQUENCE [LARGE SCALE GENOMIC DNA]</scope>
</reference>
<feature type="domain" description="Coatomer subunit gamma C-terminal" evidence="1">
    <location>
        <begin position="6"/>
        <end position="86"/>
    </location>
</feature>
<gene>
    <name evidence="2" type="ORF">ANE_LOCUS9717</name>
</gene>
<evidence type="ECO:0000259" key="1">
    <source>
        <dbReference type="Pfam" id="PF16381"/>
    </source>
</evidence>
<dbReference type="OrthoDB" id="1074925at2759"/>
<keyword evidence="3" id="KW-1185">Reference proteome</keyword>
<evidence type="ECO:0000313" key="2">
    <source>
        <dbReference type="EMBL" id="VVA99272.1"/>
    </source>
</evidence>
<dbReference type="AlphaFoldDB" id="A0A565BCA1"/>
<dbReference type="Gene3D" id="3.30.310.10">
    <property type="entry name" value="TATA-Binding Protein"/>
    <property type="match status" value="1"/>
</dbReference>
<dbReference type="GO" id="GO:0005793">
    <property type="term" value="C:endoplasmic reticulum-Golgi intermediate compartment"/>
    <property type="evidence" value="ECO:0007669"/>
    <property type="project" value="TreeGrafter"/>
</dbReference>
<dbReference type="InterPro" id="IPR017106">
    <property type="entry name" value="Coatomer_gsu"/>
</dbReference>
<dbReference type="GO" id="GO:0006888">
    <property type="term" value="P:endoplasmic reticulum to Golgi vesicle-mediated transport"/>
    <property type="evidence" value="ECO:0007669"/>
    <property type="project" value="TreeGrafter"/>
</dbReference>
<comment type="caution">
    <text evidence="2">The sequence shown here is derived from an EMBL/GenBank/DDBJ whole genome shotgun (WGS) entry which is preliminary data.</text>
</comment>
<dbReference type="Pfam" id="PF16381">
    <property type="entry name" value="Coatomer_g_Cpla"/>
    <property type="match status" value="1"/>
</dbReference>
<dbReference type="EMBL" id="CABITT030000003">
    <property type="protein sequence ID" value="VVA99272.1"/>
    <property type="molecule type" value="Genomic_DNA"/>
</dbReference>
<dbReference type="GO" id="GO:0000139">
    <property type="term" value="C:Golgi membrane"/>
    <property type="evidence" value="ECO:0007669"/>
    <property type="project" value="TreeGrafter"/>
</dbReference>
<dbReference type="SUPFAM" id="SSF55711">
    <property type="entry name" value="Subdomain of clathrin and coatomer appendage domain"/>
    <property type="match status" value="1"/>
</dbReference>
<dbReference type="InterPro" id="IPR012295">
    <property type="entry name" value="TBP_dom_sf"/>
</dbReference>
<name>A0A565BCA1_9BRAS</name>
<evidence type="ECO:0000313" key="3">
    <source>
        <dbReference type="Proteomes" id="UP000489600"/>
    </source>
</evidence>
<dbReference type="InterPro" id="IPR032154">
    <property type="entry name" value="Coatomer_g_Cpla"/>
</dbReference>